<gene>
    <name evidence="1" type="ORF">F4821DRAFT_256682</name>
</gene>
<accession>A0ACC0DAE4</accession>
<dbReference type="Proteomes" id="UP001497680">
    <property type="component" value="Unassembled WGS sequence"/>
</dbReference>
<reference evidence="1 2" key="1">
    <citation type="journal article" date="2022" name="New Phytol.">
        <title>Ecological generalism drives hyperdiversity of secondary metabolite gene clusters in xylarialean endophytes.</title>
        <authorList>
            <person name="Franco M.E.E."/>
            <person name="Wisecaver J.H."/>
            <person name="Arnold A.E."/>
            <person name="Ju Y.M."/>
            <person name="Slot J.C."/>
            <person name="Ahrendt S."/>
            <person name="Moore L.P."/>
            <person name="Eastman K.E."/>
            <person name="Scott K."/>
            <person name="Konkel Z."/>
            <person name="Mondo S.J."/>
            <person name="Kuo A."/>
            <person name="Hayes R.D."/>
            <person name="Haridas S."/>
            <person name="Andreopoulos B."/>
            <person name="Riley R."/>
            <person name="LaButti K."/>
            <person name="Pangilinan J."/>
            <person name="Lipzen A."/>
            <person name="Amirebrahimi M."/>
            <person name="Yan J."/>
            <person name="Adam C."/>
            <person name="Keymanesh K."/>
            <person name="Ng V."/>
            <person name="Louie K."/>
            <person name="Northen T."/>
            <person name="Drula E."/>
            <person name="Henrissat B."/>
            <person name="Hsieh H.M."/>
            <person name="Youens-Clark K."/>
            <person name="Lutzoni F."/>
            <person name="Miadlikowska J."/>
            <person name="Eastwood D.C."/>
            <person name="Hamelin R.C."/>
            <person name="Grigoriev I.V."/>
            <person name="U'Ren J.M."/>
        </authorList>
    </citation>
    <scope>NUCLEOTIDE SEQUENCE [LARGE SCALE GENOMIC DNA]</scope>
    <source>
        <strain evidence="1 2">ER1909</strain>
    </source>
</reference>
<dbReference type="EMBL" id="MU394294">
    <property type="protein sequence ID" value="KAI6089679.1"/>
    <property type="molecule type" value="Genomic_DNA"/>
</dbReference>
<evidence type="ECO:0000313" key="2">
    <source>
        <dbReference type="Proteomes" id="UP001497680"/>
    </source>
</evidence>
<sequence>MKFVLALAIGMAAAAPTVQSTAEAALAKLLGHEGPQPKGISNGVGKGVQTGDSGIANINKEKNPRQDPDQNPLHHDRDKLGLCGVGGVGELGPTQEVAKELRLALYHMPGSCNVGPGPGKCSRLQCDRGAATWLCNDNTTPIGPQCRYLSNFVAATIYSCEELGPDGHNHTKGQQFIQGNFNVILGPDPSC</sequence>
<evidence type="ECO:0000313" key="1">
    <source>
        <dbReference type="EMBL" id="KAI6089679.1"/>
    </source>
</evidence>
<name>A0ACC0DAE4_9PEZI</name>
<proteinExistence type="predicted"/>
<comment type="caution">
    <text evidence="1">The sequence shown here is derived from an EMBL/GenBank/DDBJ whole genome shotgun (WGS) entry which is preliminary data.</text>
</comment>
<protein>
    <submittedName>
        <fullName evidence="1">Uncharacterized protein</fullName>
    </submittedName>
</protein>
<keyword evidence="2" id="KW-1185">Reference proteome</keyword>
<organism evidence="1 2">
    <name type="scientific">Hypoxylon rubiginosum</name>
    <dbReference type="NCBI Taxonomy" id="110542"/>
    <lineage>
        <taxon>Eukaryota</taxon>
        <taxon>Fungi</taxon>
        <taxon>Dikarya</taxon>
        <taxon>Ascomycota</taxon>
        <taxon>Pezizomycotina</taxon>
        <taxon>Sordariomycetes</taxon>
        <taxon>Xylariomycetidae</taxon>
        <taxon>Xylariales</taxon>
        <taxon>Hypoxylaceae</taxon>
        <taxon>Hypoxylon</taxon>
    </lineage>
</organism>